<evidence type="ECO:0000256" key="2">
    <source>
        <dbReference type="SAM" id="Phobius"/>
    </source>
</evidence>
<keyword evidence="2" id="KW-0812">Transmembrane</keyword>
<keyword evidence="2" id="KW-1133">Transmembrane helix</keyword>
<keyword evidence="1" id="KW-0175">Coiled coil</keyword>
<organism evidence="3 4">
    <name type="scientific">Neobacillus niacini</name>
    <dbReference type="NCBI Taxonomy" id="86668"/>
    <lineage>
        <taxon>Bacteria</taxon>
        <taxon>Bacillati</taxon>
        <taxon>Bacillota</taxon>
        <taxon>Bacilli</taxon>
        <taxon>Bacillales</taxon>
        <taxon>Bacillaceae</taxon>
        <taxon>Neobacillus</taxon>
    </lineage>
</organism>
<dbReference type="InterPro" id="IPR019715">
    <property type="entry name" value="Haemolysin_XhlA"/>
</dbReference>
<keyword evidence="3" id="KW-0131">Cell cycle</keyword>
<accession>A0A852TET5</accession>
<comment type="caution">
    <text evidence="3">The sequence shown here is derived from an EMBL/GenBank/DDBJ whole genome shotgun (WGS) entry which is preliminary data.</text>
</comment>
<evidence type="ECO:0000256" key="1">
    <source>
        <dbReference type="SAM" id="Coils"/>
    </source>
</evidence>
<protein>
    <submittedName>
        <fullName evidence="3">GTP-binding protein EngB required for normal cell division</fullName>
    </submittedName>
</protein>
<reference evidence="4" key="1">
    <citation type="submission" date="2020-07" db="EMBL/GenBank/DDBJ databases">
        <authorList>
            <person name="Partida-Martinez L."/>
            <person name="Huntemann M."/>
            <person name="Clum A."/>
            <person name="Wang J."/>
            <person name="Palaniappan K."/>
            <person name="Ritter S."/>
            <person name="Chen I.-M."/>
            <person name="Stamatis D."/>
            <person name="Reddy T."/>
            <person name="O'Malley R."/>
            <person name="Daum C."/>
            <person name="Shapiro N."/>
            <person name="Ivanova N."/>
            <person name="Kyrpides N."/>
            <person name="Woyke T."/>
        </authorList>
    </citation>
    <scope>NUCLEOTIDE SEQUENCE [LARGE SCALE GENOMIC DNA]</scope>
    <source>
        <strain evidence="4">AT2.8</strain>
    </source>
</reference>
<evidence type="ECO:0000313" key="3">
    <source>
        <dbReference type="EMBL" id="NYE07272.1"/>
    </source>
</evidence>
<dbReference type="Proteomes" id="UP000548423">
    <property type="component" value="Unassembled WGS sequence"/>
</dbReference>
<keyword evidence="3" id="KW-0132">Cell division</keyword>
<reference evidence="4" key="2">
    <citation type="submission" date="2020-08" db="EMBL/GenBank/DDBJ databases">
        <title>The Agave Microbiome: Exploring the role of microbial communities in plant adaptations to desert environments.</title>
        <authorList>
            <person name="Partida-Martinez L.P."/>
        </authorList>
    </citation>
    <scope>NUCLEOTIDE SEQUENCE [LARGE SCALE GENOMIC DNA]</scope>
    <source>
        <strain evidence="4">AT2.8</strain>
    </source>
</reference>
<dbReference type="AlphaFoldDB" id="A0A852TET5"/>
<feature type="transmembrane region" description="Helical" evidence="2">
    <location>
        <begin position="67"/>
        <end position="84"/>
    </location>
</feature>
<evidence type="ECO:0000313" key="4">
    <source>
        <dbReference type="Proteomes" id="UP000548423"/>
    </source>
</evidence>
<dbReference type="GO" id="GO:0051301">
    <property type="term" value="P:cell division"/>
    <property type="evidence" value="ECO:0007669"/>
    <property type="project" value="UniProtKB-KW"/>
</dbReference>
<proteinExistence type="predicted"/>
<sequence>MTEPTTRELYDKINQMAIDLSVMNTKMDFVMDSKKTAERAEQKADKALQKIDDLADDIAAIKTTAKWAIGLTITAVLSLAGIVINGL</sequence>
<dbReference type="EMBL" id="JACCBX010000008">
    <property type="protein sequence ID" value="NYE07272.1"/>
    <property type="molecule type" value="Genomic_DNA"/>
</dbReference>
<dbReference type="Pfam" id="PF10779">
    <property type="entry name" value="XhlA"/>
    <property type="match status" value="1"/>
</dbReference>
<gene>
    <name evidence="3" type="ORF">F4694_004057</name>
</gene>
<feature type="coiled-coil region" evidence="1">
    <location>
        <begin position="30"/>
        <end position="64"/>
    </location>
</feature>
<keyword evidence="2" id="KW-0472">Membrane</keyword>
<name>A0A852TET5_9BACI</name>